<gene>
    <name evidence="1" type="ORF">BSF38_03859</name>
</gene>
<evidence type="ECO:0000313" key="2">
    <source>
        <dbReference type="Proteomes" id="UP000186309"/>
    </source>
</evidence>
<dbReference type="InterPro" id="IPR036188">
    <property type="entry name" value="FAD/NAD-bd_sf"/>
</dbReference>
<dbReference type="PANTHER" id="PTHR42716">
    <property type="entry name" value="L-ASPARTATE OXIDASE"/>
    <property type="match status" value="1"/>
</dbReference>
<dbReference type="Pfam" id="PF12831">
    <property type="entry name" value="FAD_oxidored"/>
    <property type="match status" value="2"/>
</dbReference>
<dbReference type="Gene3D" id="3.50.50.60">
    <property type="entry name" value="FAD/NAD(P)-binding domain"/>
    <property type="match status" value="1"/>
</dbReference>
<organism evidence="1 2">
    <name type="scientific">Paludisphaera borealis</name>
    <dbReference type="NCBI Taxonomy" id="1387353"/>
    <lineage>
        <taxon>Bacteria</taxon>
        <taxon>Pseudomonadati</taxon>
        <taxon>Planctomycetota</taxon>
        <taxon>Planctomycetia</taxon>
        <taxon>Isosphaerales</taxon>
        <taxon>Isosphaeraceae</taxon>
        <taxon>Paludisphaera</taxon>
    </lineage>
</organism>
<protein>
    <recommendedName>
        <fullName evidence="3">FAD dependent oxidoreductase</fullName>
    </recommendedName>
</protein>
<dbReference type="GO" id="GO:0008734">
    <property type="term" value="F:L-aspartate oxidase activity"/>
    <property type="evidence" value="ECO:0007669"/>
    <property type="project" value="InterPro"/>
</dbReference>
<dbReference type="SUPFAM" id="SSF51905">
    <property type="entry name" value="FAD/NAD(P)-binding domain"/>
    <property type="match status" value="1"/>
</dbReference>
<proteinExistence type="predicted"/>
<dbReference type="RefSeq" id="WP_076348334.1">
    <property type="nucleotide sequence ID" value="NZ_CP019082.1"/>
</dbReference>
<sequence>MRRRGFLGAGLAGLAGLAASGEWHGARAAGEEVFRDFDVVIAGGTTAAFAAAVAAAESGARTCLIEPTDWVGGQLTASAVSAIDEAWHKVKDKKTGAEYDVAAIARDRVNMTPNFRAMLDATGNPGKGWVSNYCFEPRNFLDQHLLPLERSLVAKGTLVVFRDTVVKRVEADAGKGLVTAIVAVRRTPRPGVAQAGYDRHLSQDLADWYSPEPSDRFAKSVLRFEAGKGRHVVFIDATEWGELLVLAGSPYLQGVESEDGGRLGDDRCGQSTVFDFVQRLNAGPVDEPPGPEGVGGFGFDEFHGQGDAWNQVWTYRRIKSAKGGGAAAVGDLCLQNWGYSAKLKAGGNDYPFGYLFLSRAETDAQGGDWRGGVDLAVMAAAEQRALGWHDWFKAHAPEGIDPRQVTLDRDALGTGHGLAKMPYIRDTRRSVGLDGFVLKGGDLAGSAGKKTGRRFFDRVALGAYPSDVHPLSTCAMPAYIVAAHDTLPFYIPFRALTNERFGNLLAAGKTMAQSFLANAATRLHPIEWSSGTAAGVAAADMARNGRSSLDEIGRIEELQALVRRKTPTEWTIDGKTYPGTGTGGGA</sequence>
<dbReference type="OrthoDB" id="615715at2"/>
<reference evidence="2" key="1">
    <citation type="submission" date="2016-12" db="EMBL/GenBank/DDBJ databases">
        <title>Comparative genomics of four Isosphaeraceae planctomycetes: a common pool of plasmids and glycoside hydrolase genes.</title>
        <authorList>
            <person name="Ivanova A."/>
        </authorList>
    </citation>
    <scope>NUCLEOTIDE SEQUENCE [LARGE SCALE GENOMIC DNA]</scope>
    <source>
        <strain evidence="2">PX4</strain>
    </source>
</reference>
<name>A0A1U7CTP2_9BACT</name>
<dbReference type="EMBL" id="CP019082">
    <property type="protein sequence ID" value="APW62320.1"/>
    <property type="molecule type" value="Genomic_DNA"/>
</dbReference>
<keyword evidence="2" id="KW-1185">Reference proteome</keyword>
<evidence type="ECO:0008006" key="3">
    <source>
        <dbReference type="Google" id="ProtNLM"/>
    </source>
</evidence>
<dbReference type="InterPro" id="IPR005288">
    <property type="entry name" value="NadB"/>
</dbReference>
<dbReference type="KEGG" id="pbor:BSF38_03859"/>
<dbReference type="AlphaFoldDB" id="A0A1U7CTP2"/>
<accession>A0A1U7CTP2</accession>
<dbReference type="Proteomes" id="UP000186309">
    <property type="component" value="Chromosome"/>
</dbReference>
<dbReference type="STRING" id="1387353.BSF38_03859"/>
<dbReference type="GO" id="GO:0009435">
    <property type="term" value="P:NAD+ biosynthetic process"/>
    <property type="evidence" value="ECO:0007669"/>
    <property type="project" value="InterPro"/>
</dbReference>
<dbReference type="PANTHER" id="PTHR42716:SF1">
    <property type="entry name" value="SLL0471 PROTEIN"/>
    <property type="match status" value="1"/>
</dbReference>
<evidence type="ECO:0000313" key="1">
    <source>
        <dbReference type="EMBL" id="APW62320.1"/>
    </source>
</evidence>